<dbReference type="PROSITE" id="PS51257">
    <property type="entry name" value="PROKAR_LIPOPROTEIN"/>
    <property type="match status" value="1"/>
</dbReference>
<feature type="signal peptide" evidence="7">
    <location>
        <begin position="1"/>
        <end position="25"/>
    </location>
</feature>
<sequence>MRKNLLMVLCTLALMLGLTACGSKADETIGGLPVSNYETMLKNTMSQLEQVDDLTADSYITQAESSDDQVSAGLFADWKECYSLKGDFVDYYDNNAVVGGVNIGSFNIGGIKAFDVAKSGKTITATLIGHYSKRDLKLTVVFNANDMKSGATAINIEPVYSLGETMAKAGLNTVMGILIVFAMLVVMSGIIKSFELISKVQNSTKAKEESVAQAPVAAVSAPVKNETDDLQLVAVIAAAIAASTGASTDSFVVRSIKKRR</sequence>
<evidence type="ECO:0008006" key="10">
    <source>
        <dbReference type="Google" id="ProtNLM"/>
    </source>
</evidence>
<dbReference type="Proteomes" id="UP000766246">
    <property type="component" value="Unassembled WGS sequence"/>
</dbReference>
<dbReference type="InterPro" id="IPR005899">
    <property type="entry name" value="Na_pump_deCOase"/>
</dbReference>
<organism evidence="8 9">
    <name type="scientific">Pseudobutyrivibrio ruminis</name>
    <dbReference type="NCBI Taxonomy" id="46206"/>
    <lineage>
        <taxon>Bacteria</taxon>
        <taxon>Bacillati</taxon>
        <taxon>Bacillota</taxon>
        <taxon>Clostridia</taxon>
        <taxon>Lachnospirales</taxon>
        <taxon>Lachnospiraceae</taxon>
        <taxon>Pseudobutyrivibrio</taxon>
    </lineage>
</organism>
<keyword evidence="7" id="KW-0732">Signal</keyword>
<comment type="subcellular location">
    <subcellularLocation>
        <location evidence="1">Cell membrane</location>
    </subcellularLocation>
</comment>
<dbReference type="Pfam" id="PF04277">
    <property type="entry name" value="OAD_gamma"/>
    <property type="match status" value="1"/>
</dbReference>
<dbReference type="EMBL" id="SVER01000018">
    <property type="protein sequence ID" value="MBE5919756.1"/>
    <property type="molecule type" value="Genomic_DNA"/>
</dbReference>
<keyword evidence="3 6" id="KW-0812">Transmembrane</keyword>
<proteinExistence type="predicted"/>
<dbReference type="GO" id="GO:0005886">
    <property type="term" value="C:plasma membrane"/>
    <property type="evidence" value="ECO:0007669"/>
    <property type="project" value="UniProtKB-SubCell"/>
</dbReference>
<keyword evidence="5 6" id="KW-0472">Membrane</keyword>
<dbReference type="GO" id="GO:0036376">
    <property type="term" value="P:sodium ion export across plasma membrane"/>
    <property type="evidence" value="ECO:0007669"/>
    <property type="project" value="InterPro"/>
</dbReference>
<evidence type="ECO:0000313" key="9">
    <source>
        <dbReference type="Proteomes" id="UP000766246"/>
    </source>
</evidence>
<evidence type="ECO:0000256" key="5">
    <source>
        <dbReference type="ARBA" id="ARBA00023136"/>
    </source>
</evidence>
<evidence type="ECO:0000256" key="6">
    <source>
        <dbReference type="SAM" id="Phobius"/>
    </source>
</evidence>
<protein>
    <recommendedName>
        <fullName evidence="10">Oxaloacetate decarboxylase gamma chain</fullName>
    </recommendedName>
</protein>
<keyword evidence="4 6" id="KW-1133">Transmembrane helix</keyword>
<gene>
    <name evidence="8" type="ORF">E7272_07905</name>
</gene>
<dbReference type="NCBIfam" id="TIGR01195">
    <property type="entry name" value="oadG_fam"/>
    <property type="match status" value="1"/>
</dbReference>
<feature type="transmembrane region" description="Helical" evidence="6">
    <location>
        <begin position="169"/>
        <end position="191"/>
    </location>
</feature>
<feature type="chain" id="PRO_5036874756" description="Oxaloacetate decarboxylase gamma chain" evidence="7">
    <location>
        <begin position="26"/>
        <end position="260"/>
    </location>
</feature>
<dbReference type="GO" id="GO:0015081">
    <property type="term" value="F:sodium ion transmembrane transporter activity"/>
    <property type="evidence" value="ECO:0007669"/>
    <property type="project" value="InterPro"/>
</dbReference>
<evidence type="ECO:0000256" key="4">
    <source>
        <dbReference type="ARBA" id="ARBA00022989"/>
    </source>
</evidence>
<evidence type="ECO:0000256" key="2">
    <source>
        <dbReference type="ARBA" id="ARBA00022475"/>
    </source>
</evidence>
<evidence type="ECO:0000313" key="8">
    <source>
        <dbReference type="EMBL" id="MBE5919756.1"/>
    </source>
</evidence>
<evidence type="ECO:0000256" key="1">
    <source>
        <dbReference type="ARBA" id="ARBA00004236"/>
    </source>
</evidence>
<evidence type="ECO:0000256" key="3">
    <source>
        <dbReference type="ARBA" id="ARBA00022692"/>
    </source>
</evidence>
<name>A0A927YQS8_9FIRM</name>
<comment type="caution">
    <text evidence="8">The sequence shown here is derived from an EMBL/GenBank/DDBJ whole genome shotgun (WGS) entry which is preliminary data.</text>
</comment>
<accession>A0A927YQS8</accession>
<dbReference type="AlphaFoldDB" id="A0A927YQS8"/>
<reference evidence="8" key="1">
    <citation type="submission" date="2019-04" db="EMBL/GenBank/DDBJ databases">
        <title>Evolution of Biomass-Degrading Anaerobic Consortia Revealed by Metagenomics.</title>
        <authorList>
            <person name="Peng X."/>
        </authorList>
    </citation>
    <scope>NUCLEOTIDE SEQUENCE</scope>
    <source>
        <strain evidence="8">SIG311</strain>
    </source>
</reference>
<evidence type="ECO:0000256" key="7">
    <source>
        <dbReference type="SAM" id="SignalP"/>
    </source>
</evidence>
<keyword evidence="2" id="KW-1003">Cell membrane</keyword>